<proteinExistence type="predicted"/>
<name>A0ABQ9F040_TEGGR</name>
<dbReference type="PANTHER" id="PTHR45861">
    <property type="entry name" value="DNA POLYMERASE ALPHA CATALYTIC SUBUNIT"/>
    <property type="match status" value="1"/>
</dbReference>
<dbReference type="Gene3D" id="3.30.70.2820">
    <property type="match status" value="1"/>
</dbReference>
<reference evidence="3 4" key="1">
    <citation type="submission" date="2022-12" db="EMBL/GenBank/DDBJ databases">
        <title>Chromosome-level genome of Tegillarca granosa.</title>
        <authorList>
            <person name="Kim J."/>
        </authorList>
    </citation>
    <scope>NUCLEOTIDE SEQUENCE [LARGE SCALE GENOMIC DNA]</scope>
    <source>
        <strain evidence="3">Teg-2019</strain>
        <tissue evidence="3">Adductor muscle</tissue>
    </source>
</reference>
<dbReference type="PANTHER" id="PTHR45861:SF1">
    <property type="entry name" value="DNA POLYMERASE ALPHA CATALYTIC SUBUNIT"/>
    <property type="match status" value="1"/>
</dbReference>
<evidence type="ECO:0000313" key="3">
    <source>
        <dbReference type="EMBL" id="KAJ8310763.1"/>
    </source>
</evidence>
<feature type="compositionally biased region" description="Basic and acidic residues" evidence="1">
    <location>
        <begin position="96"/>
        <end position="106"/>
    </location>
</feature>
<feature type="region of interest" description="Disordered" evidence="1">
    <location>
        <begin position="163"/>
        <end position="248"/>
    </location>
</feature>
<dbReference type="Proteomes" id="UP001217089">
    <property type="component" value="Unassembled WGS sequence"/>
</dbReference>
<feature type="compositionally biased region" description="Basic and acidic residues" evidence="1">
    <location>
        <begin position="14"/>
        <end position="23"/>
    </location>
</feature>
<keyword evidence="4" id="KW-1185">Reference proteome</keyword>
<gene>
    <name evidence="3" type="ORF">KUTeg_012628</name>
</gene>
<evidence type="ECO:0000313" key="4">
    <source>
        <dbReference type="Proteomes" id="UP001217089"/>
    </source>
</evidence>
<evidence type="ECO:0000256" key="1">
    <source>
        <dbReference type="SAM" id="MobiDB-lite"/>
    </source>
</evidence>
<comment type="caution">
    <text evidence="3">The sequence shown here is derived from an EMBL/GenBank/DDBJ whole genome shotgun (WGS) entry which is preliminary data.</text>
</comment>
<evidence type="ECO:0000259" key="2">
    <source>
        <dbReference type="Pfam" id="PF12254"/>
    </source>
</evidence>
<dbReference type="InterPro" id="IPR024647">
    <property type="entry name" value="DNA_pol_a_cat_su_N"/>
</dbReference>
<protein>
    <recommendedName>
        <fullName evidence="2">DNA polymerase alpha catalytic subunit N-terminal domain-containing protein</fullName>
    </recommendedName>
</protein>
<organism evidence="3 4">
    <name type="scientific">Tegillarca granosa</name>
    <name type="common">Malaysian cockle</name>
    <name type="synonym">Anadara granosa</name>
    <dbReference type="NCBI Taxonomy" id="220873"/>
    <lineage>
        <taxon>Eukaryota</taxon>
        <taxon>Metazoa</taxon>
        <taxon>Spiralia</taxon>
        <taxon>Lophotrochozoa</taxon>
        <taxon>Mollusca</taxon>
        <taxon>Bivalvia</taxon>
        <taxon>Autobranchia</taxon>
        <taxon>Pteriomorphia</taxon>
        <taxon>Arcoida</taxon>
        <taxon>Arcoidea</taxon>
        <taxon>Arcidae</taxon>
        <taxon>Tegillarca</taxon>
    </lineage>
</organism>
<dbReference type="Pfam" id="PF12254">
    <property type="entry name" value="DNA_pol_alpha_N"/>
    <property type="match status" value="1"/>
</dbReference>
<dbReference type="EMBL" id="JARBDR010000640">
    <property type="protein sequence ID" value="KAJ8310763.1"/>
    <property type="molecule type" value="Genomic_DNA"/>
</dbReference>
<feature type="region of interest" description="Disordered" evidence="1">
    <location>
        <begin position="94"/>
        <end position="125"/>
    </location>
</feature>
<sequence length="413" mass="46819">MSDDSIARGRSRRTKTDKGGKLAALEKLRKAKAAGEKHKYEVEEEKVVYDVVDENEYSSIVKQRQDDDWIVDDDGAGYVEDGREIFDDDLTEADAMENKRKKDVKEKKKNPNIVRPGTKPKANIKTMFMNQATTGGSKKKAEKDVSLANDDLLGDLMEELHKGPASNAIRPMPVKLKKKTPGSAKSPYNPFSTKTPPPRVKPLPPSQIKSIKQEPVDPPVPTPPRIKKIKSLPKPNIPDPEPDMEDFDEVDGMDVDVVKKETDIADTSDMVDFQDIDFNEDVEEVLMPLRSIFLFGKVWIESAKTHRYNLKSGEDTGFEVNMMDKVTKNYAFEKSEVPVESEYLEIRYSSRNITVGNENERSWLAGFEMPSYQIYIVMQQLEIIGAACLIHNSFSMDKPAPKTPFQQHFSDRR</sequence>
<feature type="domain" description="DNA polymerase alpha catalytic subunit N-terminal" evidence="2">
    <location>
        <begin position="25"/>
        <end position="87"/>
    </location>
</feature>
<feature type="region of interest" description="Disordered" evidence="1">
    <location>
        <begin position="1"/>
        <end position="23"/>
    </location>
</feature>
<feature type="compositionally biased region" description="Pro residues" evidence="1">
    <location>
        <begin position="195"/>
        <end position="205"/>
    </location>
</feature>
<accession>A0ABQ9F040</accession>